<feature type="compositionally biased region" description="Low complexity" evidence="1">
    <location>
        <begin position="782"/>
        <end position="813"/>
    </location>
</feature>
<accession>A0A9P5NDZ5</accession>
<sequence>MEDNTRKVRSYKKTPTITVPDIPTHIIPFLPHPAPTSVTSGPSLLFSSPLADSSPLDTTFSLEEEKLETKFRQMEDILVDSGFDSIGDFLQILFYNHTRAAGKKDPQGCTHIKMSNIITLIYSHKHSVPSPQSTHYHEQYASFSPAVSPAEIFHARPSLFTWATNLVGKHVHQEIYDLAVKDNEVHLRASANGRQHTEKVNLVTWKALGKFSIAGLCDKYKEHAPVMWYLTESMAASHKNGAVILKKKRPHPVIQVGAISSFILSHNAYANGDLAMALGIWHFSTKSHVDVKQIYSSSLACLRDLWCLVLDNVQEYCPVYEGGIAHQNILKVGTAGTAICLKDCKPGAFDLESHLAHVGQKKRKSMTTESLRTDIDWTHVHAIQALHWVHILVNYIPELNNLSKEISHCMHEGCKTITEIQGMAHAIRDFDEQMGIDAEAPDKLLFWQYLCSIPDNHDSFCNCIATPEIWHTKAMMLNSIVANHYGPATSKDPSSLSRCSGAVNFKCPANLSSCNFYPTLPCRMYFDARSDLLSYFTDLVKQNELPTVETLIKKAETLVSHYATQDVYEQALSLAESTNAPAPMKITLESGSYVCTASSVDTDQGGSGPQHAGEEVPNFSWWTELAYAVPEGDIGRVFEIMKIWIFSFAGSSHSNYTNYLLEASNDLHDAILNNWLVNMTGELGKWIEADLLQEHYNCWLEDMGKTHTSPHLQDDLHSFCVGRSLGHAAINQFNEGYKKLDGGKLDDFLLKSTFYADVITEVWICKSTGVEESIKDGTLPGNSNNAATSDSHSSTTESVCSSASQSSQSQEGEMNNEEDPGNDDLVSGSYYDTYLAGNQLVHKDWNERDEDSEEESSDEEDIQEDQNGFTSGEDNN</sequence>
<feature type="domain" description="DUF6589" evidence="2">
    <location>
        <begin position="362"/>
        <end position="711"/>
    </location>
</feature>
<feature type="compositionally biased region" description="Polar residues" evidence="1">
    <location>
        <begin position="866"/>
        <end position="876"/>
    </location>
</feature>
<organism evidence="3 4">
    <name type="scientific">Gymnopilus junonius</name>
    <name type="common">Spectacular rustgill mushroom</name>
    <name type="synonym">Gymnopilus spectabilis subsp. junonius</name>
    <dbReference type="NCBI Taxonomy" id="109634"/>
    <lineage>
        <taxon>Eukaryota</taxon>
        <taxon>Fungi</taxon>
        <taxon>Dikarya</taxon>
        <taxon>Basidiomycota</taxon>
        <taxon>Agaricomycotina</taxon>
        <taxon>Agaricomycetes</taxon>
        <taxon>Agaricomycetidae</taxon>
        <taxon>Agaricales</taxon>
        <taxon>Agaricineae</taxon>
        <taxon>Hymenogastraceae</taxon>
        <taxon>Gymnopilus</taxon>
    </lineage>
</organism>
<dbReference type="Pfam" id="PF20231">
    <property type="entry name" value="DUF6589"/>
    <property type="match status" value="1"/>
</dbReference>
<keyword evidence="4" id="KW-1185">Reference proteome</keyword>
<evidence type="ECO:0000256" key="1">
    <source>
        <dbReference type="SAM" id="MobiDB-lite"/>
    </source>
</evidence>
<protein>
    <recommendedName>
        <fullName evidence="2">DUF6589 domain-containing protein</fullName>
    </recommendedName>
</protein>
<comment type="caution">
    <text evidence="3">The sequence shown here is derived from an EMBL/GenBank/DDBJ whole genome shotgun (WGS) entry which is preliminary data.</text>
</comment>
<gene>
    <name evidence="3" type="ORF">CPB84DRAFT_1816928</name>
</gene>
<dbReference type="InterPro" id="IPR046496">
    <property type="entry name" value="DUF6589"/>
</dbReference>
<reference evidence="3" key="1">
    <citation type="submission" date="2020-11" db="EMBL/GenBank/DDBJ databases">
        <authorList>
            <consortium name="DOE Joint Genome Institute"/>
            <person name="Ahrendt S."/>
            <person name="Riley R."/>
            <person name="Andreopoulos W."/>
            <person name="LaButti K."/>
            <person name="Pangilinan J."/>
            <person name="Ruiz-duenas F.J."/>
            <person name="Barrasa J.M."/>
            <person name="Sanchez-Garcia M."/>
            <person name="Camarero S."/>
            <person name="Miyauchi S."/>
            <person name="Serrano A."/>
            <person name="Linde D."/>
            <person name="Babiker R."/>
            <person name="Drula E."/>
            <person name="Ayuso-Fernandez I."/>
            <person name="Pacheco R."/>
            <person name="Padilla G."/>
            <person name="Ferreira P."/>
            <person name="Barriuso J."/>
            <person name="Kellner H."/>
            <person name="Castanera R."/>
            <person name="Alfaro M."/>
            <person name="Ramirez L."/>
            <person name="Pisabarro A.G."/>
            <person name="Kuo A."/>
            <person name="Tritt A."/>
            <person name="Lipzen A."/>
            <person name="He G."/>
            <person name="Yan M."/>
            <person name="Ng V."/>
            <person name="Cullen D."/>
            <person name="Martin F."/>
            <person name="Rosso M.-N."/>
            <person name="Henrissat B."/>
            <person name="Hibbett D."/>
            <person name="Martinez A.T."/>
            <person name="Grigoriev I.V."/>
        </authorList>
    </citation>
    <scope>NUCLEOTIDE SEQUENCE</scope>
    <source>
        <strain evidence="3">AH 44721</strain>
    </source>
</reference>
<dbReference type="EMBL" id="JADNYJ010000106">
    <property type="protein sequence ID" value="KAF8884726.1"/>
    <property type="molecule type" value="Genomic_DNA"/>
</dbReference>
<evidence type="ECO:0000259" key="2">
    <source>
        <dbReference type="Pfam" id="PF20231"/>
    </source>
</evidence>
<dbReference type="AlphaFoldDB" id="A0A9P5NDZ5"/>
<evidence type="ECO:0000313" key="3">
    <source>
        <dbReference type="EMBL" id="KAF8884726.1"/>
    </source>
</evidence>
<name>A0A9P5NDZ5_GYMJU</name>
<feature type="region of interest" description="Disordered" evidence="1">
    <location>
        <begin position="775"/>
        <end position="876"/>
    </location>
</feature>
<feature type="compositionally biased region" description="Acidic residues" evidence="1">
    <location>
        <begin position="847"/>
        <end position="864"/>
    </location>
</feature>
<evidence type="ECO:0000313" key="4">
    <source>
        <dbReference type="Proteomes" id="UP000724874"/>
    </source>
</evidence>
<dbReference type="OrthoDB" id="2993174at2759"/>
<dbReference type="Proteomes" id="UP000724874">
    <property type="component" value="Unassembled WGS sequence"/>
</dbReference>
<proteinExistence type="predicted"/>